<comment type="caution">
    <text evidence="1">The sequence shown here is derived from an EMBL/GenBank/DDBJ whole genome shotgun (WGS) entry which is preliminary data.</text>
</comment>
<sequence>MHQAANSLNGMKWNDFRKAQCGSDAIGAIPSQTSSVHLLRSNGTLSQQQRLPTACAVHRGFQAGTSWARARPARRVLSIA</sequence>
<evidence type="ECO:0000313" key="2">
    <source>
        <dbReference type="Proteomes" id="UP000471705"/>
    </source>
</evidence>
<dbReference type="AlphaFoldDB" id="A0A7K3VJC6"/>
<evidence type="ECO:0000313" key="1">
    <source>
        <dbReference type="EMBL" id="NEK17209.1"/>
    </source>
</evidence>
<reference evidence="1 2" key="1">
    <citation type="submission" date="2019-12" db="EMBL/GenBank/DDBJ databases">
        <title>Rhizobium genotypes associated with high levels of biological nitrogen fixation by grain legumes in a temperate-maritime cropping system.</title>
        <authorList>
            <person name="Maluk M."/>
            <person name="Francesc Ferrando Molina F."/>
            <person name="Lopez Del Egido L."/>
            <person name="Lafos M."/>
            <person name="Langarica-Fuentes A."/>
            <person name="Gebre Yohannes G."/>
            <person name="Young M.W."/>
            <person name="Martin P."/>
            <person name="Gantlett R."/>
            <person name="Kenicer G."/>
            <person name="Hawes C."/>
            <person name="Begg G.S."/>
            <person name="Quilliam R.S."/>
            <person name="Squire G.R."/>
            <person name="Poole P.S."/>
            <person name="Young P.W."/>
            <person name="Iannetta P.M."/>
            <person name="James E.K."/>
        </authorList>
    </citation>
    <scope>NUCLEOTIDE SEQUENCE [LARGE SCALE GENOMIC DNA]</scope>
    <source>
        <strain evidence="1 2">JHI54</strain>
    </source>
</reference>
<protein>
    <submittedName>
        <fullName evidence="1">Uncharacterized protein</fullName>
    </submittedName>
</protein>
<dbReference type="EMBL" id="WUFV01000012">
    <property type="protein sequence ID" value="NEK17209.1"/>
    <property type="molecule type" value="Genomic_DNA"/>
</dbReference>
<organism evidence="1 2">
    <name type="scientific">Rhizobium leguminosarum</name>
    <dbReference type="NCBI Taxonomy" id="384"/>
    <lineage>
        <taxon>Bacteria</taxon>
        <taxon>Pseudomonadati</taxon>
        <taxon>Pseudomonadota</taxon>
        <taxon>Alphaproteobacteria</taxon>
        <taxon>Hyphomicrobiales</taxon>
        <taxon>Rhizobiaceae</taxon>
        <taxon>Rhizobium/Agrobacterium group</taxon>
        <taxon>Rhizobium</taxon>
    </lineage>
</organism>
<name>A0A7K3VJC6_RHILE</name>
<proteinExistence type="predicted"/>
<gene>
    <name evidence="1" type="ORF">GR257_20450</name>
</gene>
<accession>A0A7K3VJC6</accession>
<dbReference type="Proteomes" id="UP000471705">
    <property type="component" value="Unassembled WGS sequence"/>
</dbReference>